<sequence length="530" mass="60196">PGFPVPLQGLVGLLLLCALPWTEGGKVLVIPVEGSHWLSMRDVLTELHARGHQIMVVAPEVSIYIKKEDFFTLKTYAVPYTNQGYKRTITHNFNLVFETRNYVKTFFKLSEVLKNISTTVLKSCRNLLHNETLLRHLNSSSFDVVLTDPVLPCGAVLAKYLRIPTVFFLLYLPCDIDSEATQCPNPSSYIPSLLTRLSDHMSFLQRVKNMLYLLPLKYLCHITFTPYESLASELLQRQVSLVEVLNHASVWLFRKDFVFDYPRPILPNMVFIGGINCANRKPLSQEFEAYVNASGEHGIVIFSLGSMVSEIPEKKALEIAEALGRIPQTVLWRYTGPKPSNLAKNTILVKWLPQNDLLGHPKTRAFITHSGSHGIYEGICNGIPMVMMPLFGDQMDNAKRMETRGAGISLNVLEMTADDLENALKKVINDKSYKENIMRLSRLHKDRPIEPLDLAVFWVEYVMRHKGAPHLRPAAHDLTWYQYHSLDVIGFLLAIVLTSFFIVYKCCAYGCRKCFGKKGRVKKSHKSKTH</sequence>
<evidence type="ECO:0000256" key="11">
    <source>
        <dbReference type="RuleBase" id="RU003718"/>
    </source>
</evidence>
<keyword evidence="3 11" id="KW-0328">Glycosyltransferase</keyword>
<evidence type="ECO:0000256" key="6">
    <source>
        <dbReference type="ARBA" id="ARBA00022729"/>
    </source>
</evidence>
<evidence type="ECO:0000313" key="14">
    <source>
        <dbReference type="Proteomes" id="UP000694386"/>
    </source>
</evidence>
<feature type="signal peptide" evidence="12">
    <location>
        <begin position="1"/>
        <end position="24"/>
    </location>
</feature>
<dbReference type="GO" id="GO:0015020">
    <property type="term" value="F:glucuronosyltransferase activity"/>
    <property type="evidence" value="ECO:0007669"/>
    <property type="project" value="UniProtKB-EC"/>
</dbReference>
<dbReference type="InterPro" id="IPR035595">
    <property type="entry name" value="UDP_glycos_trans_CS"/>
</dbReference>
<dbReference type="PANTHER" id="PTHR48043">
    <property type="entry name" value="EG:EG0003.4 PROTEIN-RELATED"/>
    <property type="match status" value="1"/>
</dbReference>
<protein>
    <recommendedName>
        <fullName evidence="12">UDP-glucuronosyltransferase</fullName>
        <ecNumber evidence="12">2.4.1.17</ecNumber>
    </recommendedName>
</protein>
<dbReference type="EC" id="2.4.1.17" evidence="12"/>
<reference evidence="13" key="1">
    <citation type="submission" date="2025-08" db="UniProtKB">
        <authorList>
            <consortium name="Ensembl"/>
        </authorList>
    </citation>
    <scope>IDENTIFICATION</scope>
</reference>
<evidence type="ECO:0000256" key="12">
    <source>
        <dbReference type="RuleBase" id="RU362059"/>
    </source>
</evidence>
<dbReference type="Ensembl" id="ENSCGRT00001001185.1">
    <property type="protein sequence ID" value="ENSCGRP00001001161.1"/>
    <property type="gene ID" value="ENSCGRG00001000882.1"/>
</dbReference>
<proteinExistence type="inferred from homology"/>
<feature type="transmembrane region" description="Helical" evidence="12">
    <location>
        <begin position="488"/>
        <end position="511"/>
    </location>
</feature>
<evidence type="ECO:0000256" key="8">
    <source>
        <dbReference type="ARBA" id="ARBA00022989"/>
    </source>
</evidence>
<dbReference type="PANTHER" id="PTHR48043:SF161">
    <property type="entry name" value="UDP GLUCURONOSYLTRANSFERASE FAMILY 1 MEMBER A1"/>
    <property type="match status" value="1"/>
</dbReference>
<dbReference type="GO" id="GO:0005789">
    <property type="term" value="C:endoplasmic reticulum membrane"/>
    <property type="evidence" value="ECO:0007669"/>
    <property type="project" value="UniProtKB-SubCell"/>
</dbReference>
<dbReference type="AlphaFoldDB" id="A0A8C2QC23"/>
<keyword evidence="6 12" id="KW-0732">Signal</keyword>
<dbReference type="PROSITE" id="PS00375">
    <property type="entry name" value="UDPGT"/>
    <property type="match status" value="1"/>
</dbReference>
<dbReference type="Proteomes" id="UP000694386">
    <property type="component" value="Unplaced"/>
</dbReference>
<evidence type="ECO:0000256" key="7">
    <source>
        <dbReference type="ARBA" id="ARBA00022824"/>
    </source>
</evidence>
<comment type="catalytic activity">
    <reaction evidence="12">
        <text>glucuronate acceptor + UDP-alpha-D-glucuronate = acceptor beta-D-glucuronoside + UDP + H(+)</text>
        <dbReference type="Rhea" id="RHEA:21032"/>
        <dbReference type="ChEBI" id="CHEBI:15378"/>
        <dbReference type="ChEBI" id="CHEBI:58052"/>
        <dbReference type="ChEBI" id="CHEBI:58223"/>
        <dbReference type="ChEBI" id="CHEBI:132367"/>
        <dbReference type="ChEBI" id="CHEBI:132368"/>
        <dbReference type="EC" id="2.4.1.17"/>
    </reaction>
</comment>
<keyword evidence="10" id="KW-0325">Glycoprotein</keyword>
<evidence type="ECO:0000256" key="4">
    <source>
        <dbReference type="ARBA" id="ARBA00022679"/>
    </source>
</evidence>
<dbReference type="SUPFAM" id="SSF53756">
    <property type="entry name" value="UDP-Glycosyltransferase/glycogen phosphorylase"/>
    <property type="match status" value="1"/>
</dbReference>
<dbReference type="FunFam" id="3.40.50.2000:FF:000001">
    <property type="entry name" value="UDP-glucuronosyltransferase"/>
    <property type="match status" value="1"/>
</dbReference>
<keyword evidence="4 11" id="KW-0808">Transferase</keyword>
<dbReference type="CDD" id="cd03784">
    <property type="entry name" value="GT1_Gtf-like"/>
    <property type="match status" value="1"/>
</dbReference>
<accession>A0A8C2QC23</accession>
<evidence type="ECO:0000256" key="3">
    <source>
        <dbReference type="ARBA" id="ARBA00022676"/>
    </source>
</evidence>
<dbReference type="Gene3D" id="3.40.50.2000">
    <property type="entry name" value="Glycogen Phosphorylase B"/>
    <property type="match status" value="2"/>
</dbReference>
<dbReference type="InterPro" id="IPR002213">
    <property type="entry name" value="UDP_glucos_trans"/>
</dbReference>
<evidence type="ECO:0000256" key="10">
    <source>
        <dbReference type="ARBA" id="ARBA00023180"/>
    </source>
</evidence>
<evidence type="ECO:0000313" key="13">
    <source>
        <dbReference type="Ensembl" id="ENSCGRP00001001161.1"/>
    </source>
</evidence>
<evidence type="ECO:0000256" key="1">
    <source>
        <dbReference type="ARBA" id="ARBA00004389"/>
    </source>
</evidence>
<dbReference type="InterPro" id="IPR050271">
    <property type="entry name" value="UDP-glycosyltransferase"/>
</dbReference>
<keyword evidence="7" id="KW-0256">Endoplasmic reticulum</keyword>
<comment type="subcellular location">
    <subcellularLocation>
        <location evidence="1">Endoplasmic reticulum membrane</location>
        <topology evidence="1">Single-pass membrane protein</topology>
    </subcellularLocation>
    <subcellularLocation>
        <location evidence="12">Membrane</location>
        <topology evidence="12">Single-pass membrane protein</topology>
    </subcellularLocation>
</comment>
<keyword evidence="9 12" id="KW-0472">Membrane</keyword>
<feature type="chain" id="PRO_5034716453" description="UDP-glucuronosyltransferase" evidence="12">
    <location>
        <begin position="25"/>
        <end position="530"/>
    </location>
</feature>
<evidence type="ECO:0000256" key="2">
    <source>
        <dbReference type="ARBA" id="ARBA00009995"/>
    </source>
</evidence>
<comment type="similarity">
    <text evidence="2 11">Belongs to the UDP-glycosyltransferase family.</text>
</comment>
<keyword evidence="8 12" id="KW-1133">Transmembrane helix</keyword>
<evidence type="ECO:0000256" key="5">
    <source>
        <dbReference type="ARBA" id="ARBA00022692"/>
    </source>
</evidence>
<reference evidence="13" key="2">
    <citation type="submission" date="2025-09" db="UniProtKB">
        <authorList>
            <consortium name="Ensembl"/>
        </authorList>
    </citation>
    <scope>IDENTIFICATION</scope>
</reference>
<organism evidence="13 14">
    <name type="scientific">Cricetulus griseus</name>
    <name type="common">Chinese hamster</name>
    <name type="synonym">Cricetulus barabensis griseus</name>
    <dbReference type="NCBI Taxonomy" id="10029"/>
    <lineage>
        <taxon>Eukaryota</taxon>
        <taxon>Metazoa</taxon>
        <taxon>Chordata</taxon>
        <taxon>Craniata</taxon>
        <taxon>Vertebrata</taxon>
        <taxon>Euteleostomi</taxon>
        <taxon>Mammalia</taxon>
        <taxon>Eutheria</taxon>
        <taxon>Euarchontoglires</taxon>
        <taxon>Glires</taxon>
        <taxon>Rodentia</taxon>
        <taxon>Myomorpha</taxon>
        <taxon>Muroidea</taxon>
        <taxon>Cricetidae</taxon>
        <taxon>Cricetinae</taxon>
        <taxon>Cricetulus</taxon>
    </lineage>
</organism>
<evidence type="ECO:0000256" key="9">
    <source>
        <dbReference type="ARBA" id="ARBA00023136"/>
    </source>
</evidence>
<dbReference type="Pfam" id="PF00201">
    <property type="entry name" value="UDPGT"/>
    <property type="match status" value="1"/>
</dbReference>
<gene>
    <name evidence="13" type="primary">LOC100755423</name>
</gene>
<dbReference type="FunFam" id="3.40.50.2000:FF:000066">
    <property type="entry name" value="UDP-glucuronosyltransferase 1-1"/>
    <property type="match status" value="1"/>
</dbReference>
<keyword evidence="5 12" id="KW-0812">Transmembrane</keyword>
<name>A0A8C2QC23_CRIGR</name>